<dbReference type="OrthoDB" id="4093325at2759"/>
<sequence>MKFQILAATFAACAAAAPHMQYRQTNGTSTNGTAPIGDNQPFGLVAIRSGSELQYASFSAAQNGLLLDLPAQNATCSSSPAPNYATFYLSEGALYLQTPSNITQELYTDRSGMGQGVLEYSTTPGGYQAGRNSETTGWAIDESGDLTFDGSSFIACSGSIDNSWSVWVEAGNPNPAGLDNCVGIAARTVTATDNVACTYGYTPASS</sequence>
<dbReference type="InParanoid" id="A0A423W594"/>
<dbReference type="AlphaFoldDB" id="A0A423W594"/>
<reference evidence="2 3" key="1">
    <citation type="submission" date="2015-09" db="EMBL/GenBank/DDBJ databases">
        <title>Host preference determinants of Valsa canker pathogens revealed by comparative genomics.</title>
        <authorList>
            <person name="Yin Z."/>
            <person name="Huang L."/>
        </authorList>
    </citation>
    <scope>NUCLEOTIDE SEQUENCE [LARGE SCALE GENOMIC DNA]</scope>
    <source>
        <strain evidence="2 3">SXYLt</strain>
    </source>
</reference>
<name>A0A423W594_9PEZI</name>
<evidence type="ECO:0000313" key="2">
    <source>
        <dbReference type="EMBL" id="ROV98493.1"/>
    </source>
</evidence>
<organism evidence="2 3">
    <name type="scientific">Cytospora leucostoma</name>
    <dbReference type="NCBI Taxonomy" id="1230097"/>
    <lineage>
        <taxon>Eukaryota</taxon>
        <taxon>Fungi</taxon>
        <taxon>Dikarya</taxon>
        <taxon>Ascomycota</taxon>
        <taxon>Pezizomycotina</taxon>
        <taxon>Sordariomycetes</taxon>
        <taxon>Sordariomycetidae</taxon>
        <taxon>Diaporthales</taxon>
        <taxon>Cytosporaceae</taxon>
        <taxon>Cytospora</taxon>
    </lineage>
</organism>
<feature type="signal peptide" evidence="1">
    <location>
        <begin position="1"/>
        <end position="16"/>
    </location>
</feature>
<accession>A0A423W594</accession>
<keyword evidence="3" id="KW-1185">Reference proteome</keyword>
<proteinExistence type="predicted"/>
<comment type="caution">
    <text evidence="2">The sequence shown here is derived from an EMBL/GenBank/DDBJ whole genome shotgun (WGS) entry which is preliminary data.</text>
</comment>
<protein>
    <recommendedName>
        <fullName evidence="4">Cell wall protein PhiA</fullName>
    </recommendedName>
</protein>
<dbReference type="Proteomes" id="UP000285146">
    <property type="component" value="Unassembled WGS sequence"/>
</dbReference>
<evidence type="ECO:0008006" key="4">
    <source>
        <dbReference type="Google" id="ProtNLM"/>
    </source>
</evidence>
<evidence type="ECO:0000256" key="1">
    <source>
        <dbReference type="SAM" id="SignalP"/>
    </source>
</evidence>
<feature type="chain" id="PRO_5019493114" description="Cell wall protein PhiA" evidence="1">
    <location>
        <begin position="17"/>
        <end position="206"/>
    </location>
</feature>
<evidence type="ECO:0000313" key="3">
    <source>
        <dbReference type="Proteomes" id="UP000285146"/>
    </source>
</evidence>
<keyword evidence="1" id="KW-0732">Signal</keyword>
<gene>
    <name evidence="2" type="ORF">VPNG_08551</name>
</gene>
<dbReference type="EMBL" id="LKEB01000061">
    <property type="protein sequence ID" value="ROV98493.1"/>
    <property type="molecule type" value="Genomic_DNA"/>
</dbReference>